<dbReference type="PROSITE" id="PS50994">
    <property type="entry name" value="INTEGRASE"/>
    <property type="match status" value="1"/>
</dbReference>
<evidence type="ECO:0000259" key="8">
    <source>
        <dbReference type="PROSITE" id="PS50175"/>
    </source>
</evidence>
<sequence length="910" mass="103884">MREGKILDRIFEESHTASCANTLETALKKGTSLMLSSTVAPAEVNKVFRSNNKGHSSKTAVDSKKQSKSESTHGEQQHQQQNKKTCNACGDTNHDFKSCKYKKYKCKICCKVGHLAKMCKSNSKASANTSSVVENSTSSEELSYLSIYNVNCSGTRDELFELTVIVGSDIQFPMEVDSGAEVSVVPYDAYKKFLNTIELKPSKRLIKYFDNTSPKIIGEINTEITYKNKTVLHNLVVTEQNNGKSLFGRDLMKIFGMYIAGIDSVCETPNDVQSMIDKYATLFDGKLGKFTGCKVSLTIKPGSAPIYRKPHTTPFAFKSKVEKELQLLEEQGIIEKVDTSNWGTPLVPVLKPDGNIRVCASYNLTVNKYLDEYHYPIPRIEEIFAALEGGEQFPVLDLARRYNQLEVDEKTKMLLAWSTHKDHKPLLAILSADKGIPQMAAGRMQRWAYFLNGFDYPLEYVKGELNGGADGLSRLPLNVNSVMQQSEFDYFNFLIEDKLPVDAKSIRKETRNDLILSQVFDYVTHGWPNQVDKKLQPYLTRSHELHIENGLFLWGYRFIIPVKFNEDLLKEIHVTHMESSKIKSLARQYFWWPKLDSDIEQYSKNYNICNKIACNSNKASLIKFEQCNKVLERIHCDFLGPMYGKMYFIIMDAYSKWPEVYQMNSITSENTLSKLREFCARYGLPKALVSDNGRQLVSSEFENFCNMNKIKRILSAPYHGSTNGAAENAVKSFKSGLKKALLDPANDGVLIETLISRYLFSYRVSPHCFTGETSAKLMFNRELNTRFDLLKKSRTEINCQRQVNNYSGKRQIAFDVDDVVWIRDNKCPSKPTWVKARVMECLGPRNYLCKTLIDNIMHKRHLDQMRKGGTLITSELQEKSDNNYVQPDKMHINIEIQREQNINENIPDIT</sequence>
<evidence type="ECO:0000256" key="4">
    <source>
        <dbReference type="ARBA" id="ARBA00022722"/>
    </source>
</evidence>
<feature type="region of interest" description="Disordered" evidence="7">
    <location>
        <begin position="46"/>
        <end position="85"/>
    </location>
</feature>
<keyword evidence="3" id="KW-0548">Nucleotidyltransferase</keyword>
<evidence type="ECO:0000313" key="11">
    <source>
        <dbReference type="Proteomes" id="UP001627154"/>
    </source>
</evidence>
<evidence type="ECO:0000256" key="2">
    <source>
        <dbReference type="ARBA" id="ARBA00022679"/>
    </source>
</evidence>
<dbReference type="GO" id="GO:0004519">
    <property type="term" value="F:endonuclease activity"/>
    <property type="evidence" value="ECO:0007669"/>
    <property type="project" value="UniProtKB-KW"/>
</dbReference>
<evidence type="ECO:0000256" key="3">
    <source>
        <dbReference type="ARBA" id="ARBA00022695"/>
    </source>
</evidence>
<dbReference type="PANTHER" id="PTHR37984:SF5">
    <property type="entry name" value="PROTEIN NYNRIN-LIKE"/>
    <property type="match status" value="1"/>
</dbReference>
<evidence type="ECO:0000256" key="1">
    <source>
        <dbReference type="ARBA" id="ARBA00012493"/>
    </source>
</evidence>
<evidence type="ECO:0000256" key="6">
    <source>
        <dbReference type="ARBA" id="ARBA00022801"/>
    </source>
</evidence>
<dbReference type="PROSITE" id="PS50175">
    <property type="entry name" value="ASP_PROT_RETROV"/>
    <property type="match status" value="1"/>
</dbReference>
<dbReference type="PANTHER" id="PTHR37984">
    <property type="entry name" value="PROTEIN CBG26694"/>
    <property type="match status" value="1"/>
</dbReference>
<dbReference type="Gene3D" id="3.10.10.10">
    <property type="entry name" value="HIV Type 1 Reverse Transcriptase, subunit A, domain 1"/>
    <property type="match status" value="1"/>
</dbReference>
<dbReference type="InterPro" id="IPR043128">
    <property type="entry name" value="Rev_trsase/Diguanyl_cyclase"/>
</dbReference>
<proteinExistence type="predicted"/>
<dbReference type="InterPro" id="IPR041588">
    <property type="entry name" value="Integrase_H2C2"/>
</dbReference>
<organism evidence="10 11">
    <name type="scientific">Trichogramma kaykai</name>
    <dbReference type="NCBI Taxonomy" id="54128"/>
    <lineage>
        <taxon>Eukaryota</taxon>
        <taxon>Metazoa</taxon>
        <taxon>Ecdysozoa</taxon>
        <taxon>Arthropoda</taxon>
        <taxon>Hexapoda</taxon>
        <taxon>Insecta</taxon>
        <taxon>Pterygota</taxon>
        <taxon>Neoptera</taxon>
        <taxon>Endopterygota</taxon>
        <taxon>Hymenoptera</taxon>
        <taxon>Apocrita</taxon>
        <taxon>Proctotrupomorpha</taxon>
        <taxon>Chalcidoidea</taxon>
        <taxon>Trichogrammatidae</taxon>
        <taxon>Trichogramma</taxon>
    </lineage>
</organism>
<dbReference type="InterPro" id="IPR043502">
    <property type="entry name" value="DNA/RNA_pol_sf"/>
</dbReference>
<dbReference type="InterPro" id="IPR001584">
    <property type="entry name" value="Integrase_cat-core"/>
</dbReference>
<keyword evidence="6" id="KW-0378">Hydrolase</keyword>
<dbReference type="Pfam" id="PF00665">
    <property type="entry name" value="rve"/>
    <property type="match status" value="1"/>
</dbReference>
<feature type="compositionally biased region" description="Basic and acidic residues" evidence="7">
    <location>
        <begin position="61"/>
        <end position="76"/>
    </location>
</feature>
<evidence type="ECO:0000256" key="5">
    <source>
        <dbReference type="ARBA" id="ARBA00022759"/>
    </source>
</evidence>
<dbReference type="GO" id="GO:0003964">
    <property type="term" value="F:RNA-directed DNA polymerase activity"/>
    <property type="evidence" value="ECO:0007669"/>
    <property type="project" value="UniProtKB-EC"/>
</dbReference>
<dbReference type="Pfam" id="PF17921">
    <property type="entry name" value="Integrase_H2C2"/>
    <property type="match status" value="1"/>
</dbReference>
<dbReference type="InterPro" id="IPR036397">
    <property type="entry name" value="RNaseH_sf"/>
</dbReference>
<dbReference type="EMBL" id="JBJJXI010000133">
    <property type="protein sequence ID" value="KAL3388415.1"/>
    <property type="molecule type" value="Genomic_DNA"/>
</dbReference>
<dbReference type="EC" id="2.7.7.49" evidence="1"/>
<protein>
    <recommendedName>
        <fullName evidence="1">RNA-directed DNA polymerase</fullName>
        <ecNumber evidence="1">2.7.7.49</ecNumber>
    </recommendedName>
</protein>
<accession>A0ABD2W5U1</accession>
<feature type="compositionally biased region" description="Polar residues" evidence="7">
    <location>
        <begin position="48"/>
        <end position="60"/>
    </location>
</feature>
<feature type="domain" description="Integrase catalytic" evidence="9">
    <location>
        <begin position="625"/>
        <end position="782"/>
    </location>
</feature>
<dbReference type="Gene3D" id="3.30.420.10">
    <property type="entry name" value="Ribonuclease H-like superfamily/Ribonuclease H"/>
    <property type="match status" value="1"/>
</dbReference>
<evidence type="ECO:0000259" key="9">
    <source>
        <dbReference type="PROSITE" id="PS50994"/>
    </source>
</evidence>
<dbReference type="GO" id="GO:0016787">
    <property type="term" value="F:hydrolase activity"/>
    <property type="evidence" value="ECO:0007669"/>
    <property type="project" value="UniProtKB-KW"/>
</dbReference>
<dbReference type="Proteomes" id="UP001627154">
    <property type="component" value="Unassembled WGS sequence"/>
</dbReference>
<name>A0ABD2W5U1_9HYME</name>
<dbReference type="SUPFAM" id="SSF53098">
    <property type="entry name" value="Ribonuclease H-like"/>
    <property type="match status" value="1"/>
</dbReference>
<dbReference type="SUPFAM" id="SSF56672">
    <property type="entry name" value="DNA/RNA polymerases"/>
    <property type="match status" value="1"/>
</dbReference>
<evidence type="ECO:0000256" key="7">
    <source>
        <dbReference type="SAM" id="MobiDB-lite"/>
    </source>
</evidence>
<evidence type="ECO:0000313" key="10">
    <source>
        <dbReference type="EMBL" id="KAL3388415.1"/>
    </source>
</evidence>
<gene>
    <name evidence="10" type="ORF">TKK_016423</name>
</gene>
<keyword evidence="2" id="KW-0808">Transferase</keyword>
<keyword evidence="5" id="KW-0255">Endonuclease</keyword>
<dbReference type="Gene3D" id="3.30.70.270">
    <property type="match status" value="1"/>
</dbReference>
<dbReference type="Gene3D" id="2.40.70.10">
    <property type="entry name" value="Acid Proteases"/>
    <property type="match status" value="1"/>
</dbReference>
<dbReference type="InterPro" id="IPR050951">
    <property type="entry name" value="Retrovirus_Pol_polyprotein"/>
</dbReference>
<dbReference type="Gene3D" id="1.10.340.70">
    <property type="match status" value="1"/>
</dbReference>
<keyword evidence="4" id="KW-0540">Nuclease</keyword>
<dbReference type="InterPro" id="IPR001995">
    <property type="entry name" value="Peptidase_A2_cat"/>
</dbReference>
<dbReference type="InterPro" id="IPR021109">
    <property type="entry name" value="Peptidase_aspartic_dom_sf"/>
</dbReference>
<feature type="domain" description="Peptidase A2" evidence="8">
    <location>
        <begin position="172"/>
        <end position="251"/>
    </location>
</feature>
<keyword evidence="11" id="KW-1185">Reference proteome</keyword>
<reference evidence="10 11" key="1">
    <citation type="journal article" date="2024" name="bioRxiv">
        <title>A reference genome for Trichogramma kaykai: A tiny desert-dwelling parasitoid wasp with competing sex-ratio distorters.</title>
        <authorList>
            <person name="Culotta J."/>
            <person name="Lindsey A.R."/>
        </authorList>
    </citation>
    <scope>NUCLEOTIDE SEQUENCE [LARGE SCALE GENOMIC DNA]</scope>
    <source>
        <strain evidence="10 11">KSX58</strain>
    </source>
</reference>
<dbReference type="GO" id="GO:0042575">
    <property type="term" value="C:DNA polymerase complex"/>
    <property type="evidence" value="ECO:0007669"/>
    <property type="project" value="UniProtKB-ARBA"/>
</dbReference>
<comment type="caution">
    <text evidence="10">The sequence shown here is derived from an EMBL/GenBank/DDBJ whole genome shotgun (WGS) entry which is preliminary data.</text>
</comment>
<dbReference type="InterPro" id="IPR012337">
    <property type="entry name" value="RNaseH-like_sf"/>
</dbReference>
<dbReference type="AlphaFoldDB" id="A0ABD2W5U1"/>
<dbReference type="SUPFAM" id="SSF50630">
    <property type="entry name" value="Acid proteases"/>
    <property type="match status" value="1"/>
</dbReference>